<accession>A0ABU7PJ11</accession>
<feature type="signal peptide" evidence="7">
    <location>
        <begin position="1"/>
        <end position="22"/>
    </location>
</feature>
<evidence type="ECO:0000313" key="9">
    <source>
        <dbReference type="EMBL" id="MEE4545825.1"/>
    </source>
</evidence>
<keyword evidence="6" id="KW-0812">Transmembrane</keyword>
<keyword evidence="2" id="KW-0964">Secreted</keyword>
<keyword evidence="6" id="KW-1133">Transmembrane helix</keyword>
<keyword evidence="4" id="KW-0572">Peptidoglycan-anchor</keyword>
<organism evidence="9 10">
    <name type="scientific">Actinacidiphila polyblastidii</name>
    <dbReference type="NCBI Taxonomy" id="3110430"/>
    <lineage>
        <taxon>Bacteria</taxon>
        <taxon>Bacillati</taxon>
        <taxon>Actinomycetota</taxon>
        <taxon>Actinomycetes</taxon>
        <taxon>Kitasatosporales</taxon>
        <taxon>Streptomycetaceae</taxon>
        <taxon>Actinacidiphila</taxon>
    </lineage>
</organism>
<protein>
    <recommendedName>
        <fullName evidence="8">Gram-positive cocci surface proteins LPxTG domain-containing protein</fullName>
    </recommendedName>
</protein>
<feature type="compositionally biased region" description="Gly residues" evidence="5">
    <location>
        <begin position="462"/>
        <end position="505"/>
    </location>
</feature>
<evidence type="ECO:0000256" key="1">
    <source>
        <dbReference type="ARBA" id="ARBA00022512"/>
    </source>
</evidence>
<feature type="region of interest" description="Disordered" evidence="5">
    <location>
        <begin position="462"/>
        <end position="529"/>
    </location>
</feature>
<name>A0ABU7PJ11_9ACTN</name>
<dbReference type="InterPro" id="IPR019931">
    <property type="entry name" value="LPXTG_anchor"/>
</dbReference>
<evidence type="ECO:0000256" key="7">
    <source>
        <dbReference type="SAM" id="SignalP"/>
    </source>
</evidence>
<comment type="caution">
    <text evidence="9">The sequence shown here is derived from an EMBL/GenBank/DDBJ whole genome shotgun (WGS) entry which is preliminary data.</text>
</comment>
<evidence type="ECO:0000256" key="4">
    <source>
        <dbReference type="ARBA" id="ARBA00023088"/>
    </source>
</evidence>
<gene>
    <name evidence="9" type="ORF">V2S66_28135</name>
</gene>
<evidence type="ECO:0000256" key="2">
    <source>
        <dbReference type="ARBA" id="ARBA00022525"/>
    </source>
</evidence>
<keyword evidence="3 7" id="KW-0732">Signal</keyword>
<keyword evidence="10" id="KW-1185">Reference proteome</keyword>
<keyword evidence="6" id="KW-0472">Membrane</keyword>
<evidence type="ECO:0000256" key="6">
    <source>
        <dbReference type="SAM" id="Phobius"/>
    </source>
</evidence>
<dbReference type="EMBL" id="JAZEWV010000034">
    <property type="protein sequence ID" value="MEE4545825.1"/>
    <property type="molecule type" value="Genomic_DNA"/>
</dbReference>
<keyword evidence="1" id="KW-0134">Cell wall</keyword>
<feature type="domain" description="Gram-positive cocci surface proteins LPxTG" evidence="8">
    <location>
        <begin position="527"/>
        <end position="560"/>
    </location>
</feature>
<proteinExistence type="predicted"/>
<dbReference type="PROSITE" id="PS50847">
    <property type="entry name" value="GRAM_POS_ANCHORING"/>
    <property type="match status" value="1"/>
</dbReference>
<sequence length="560" mass="54980">MAAAAGLAAGTAVLAGAGPAHAAGLTFTFRAADRYYIPTAHSAPDGDSRFQFAFVAADDDGPHGGSGNPAHHVEVTIDLSALAGKVTVGDLDYGCTAGGAGGMVVTCDRGTLYGIQSVTAPFTLTPLPSAPVGFAADIGLKVTASDAPSATRVMHAVIGRPHLVTQAYPQRDGLPPGSDVSFTPSFGNSGEVTTSGGFQVLFFTSGPMDLTGPRYGNCHYATSGSASYWCGFDQEIAPGTAYAPSAPISFRTSRSLMEGVVSYLVFPRDTQSTVDLLDPGPGPGPRYPETGTGPALGLTPVGLAGLTRNTGTLGVGSTQHADFQAIGGTVSGKPGDVVMVPFGVRNAGPGGYERINANPGGGFDVTMPQGLTVLSVFSADDDGEEHEWMCSPRRNAPAYHCDLHDALGVGESYVYRFQIRVDRAVAGAKGQVRVVQPTGVPSRDTRHANDVAPITVRVTGAVSGGSTSGGAASGGASGGGASAGGSASGGAASGGTGSGGTGSASGGSASSGGASTGGSASTGGGGLAATGADAAPMAAGLAAAALLAGAGVVVAVRRRG</sequence>
<feature type="compositionally biased region" description="Gly residues" evidence="5">
    <location>
        <begin position="514"/>
        <end position="528"/>
    </location>
</feature>
<evidence type="ECO:0000313" key="10">
    <source>
        <dbReference type="Proteomes" id="UP001344658"/>
    </source>
</evidence>
<reference evidence="9 10" key="1">
    <citation type="submission" date="2023-12" db="EMBL/GenBank/DDBJ databases">
        <title>Streptomyces sp. V4-01.</title>
        <authorList>
            <person name="Somphong A."/>
            <person name="Phongsopitanun W."/>
        </authorList>
    </citation>
    <scope>NUCLEOTIDE SEQUENCE [LARGE SCALE GENOMIC DNA]</scope>
    <source>
        <strain evidence="9 10">V4-01</strain>
    </source>
</reference>
<evidence type="ECO:0000259" key="8">
    <source>
        <dbReference type="PROSITE" id="PS50847"/>
    </source>
</evidence>
<evidence type="ECO:0000256" key="3">
    <source>
        <dbReference type="ARBA" id="ARBA00022729"/>
    </source>
</evidence>
<feature type="chain" id="PRO_5047181239" description="Gram-positive cocci surface proteins LPxTG domain-containing protein" evidence="7">
    <location>
        <begin position="23"/>
        <end position="560"/>
    </location>
</feature>
<feature type="transmembrane region" description="Helical" evidence="6">
    <location>
        <begin position="537"/>
        <end position="556"/>
    </location>
</feature>
<evidence type="ECO:0000256" key="5">
    <source>
        <dbReference type="SAM" id="MobiDB-lite"/>
    </source>
</evidence>
<dbReference type="Proteomes" id="UP001344658">
    <property type="component" value="Unassembled WGS sequence"/>
</dbReference>
<dbReference type="RefSeq" id="WP_330799525.1">
    <property type="nucleotide sequence ID" value="NZ_JAZEWV010000034.1"/>
</dbReference>